<name>C6Q1X2_9CLOT</name>
<dbReference type="EMBL" id="ACVI01000152">
    <property type="protein sequence ID" value="EET84510.1"/>
    <property type="molecule type" value="Genomic_DNA"/>
</dbReference>
<gene>
    <name evidence="5" type="ORF">CcarbDRAFT_5040</name>
</gene>
<dbReference type="GO" id="GO:0005829">
    <property type="term" value="C:cytosol"/>
    <property type="evidence" value="ECO:0007669"/>
    <property type="project" value="TreeGrafter"/>
</dbReference>
<dbReference type="eggNOG" id="COG3276">
    <property type="taxonomic scope" value="Bacteria"/>
</dbReference>
<dbReference type="Gene3D" id="3.40.50.300">
    <property type="entry name" value="P-loop containing nucleotide triphosphate hydrolases"/>
    <property type="match status" value="1"/>
</dbReference>
<dbReference type="GO" id="GO:0005525">
    <property type="term" value="F:GTP binding"/>
    <property type="evidence" value="ECO:0007669"/>
    <property type="project" value="UniProtKB-KW"/>
</dbReference>
<dbReference type="GO" id="GO:0003746">
    <property type="term" value="F:translation elongation factor activity"/>
    <property type="evidence" value="ECO:0007669"/>
    <property type="project" value="UniProtKB-KW"/>
</dbReference>
<protein>
    <submittedName>
        <fullName evidence="5">Selenocysteine-specific translation elongation factor-like protein</fullName>
    </submittedName>
</protein>
<sequence>MKHIIIGTAGHIDHGKTTLIKALTGRETDTLREEKERGISINLGFTFFVFAFRKKSRYYRCSRS</sequence>
<dbReference type="InterPro" id="IPR000795">
    <property type="entry name" value="T_Tr_GTP-bd_dom"/>
</dbReference>
<keyword evidence="2" id="KW-0648">Protein biosynthesis</keyword>
<dbReference type="GO" id="GO:0003924">
    <property type="term" value="F:GTPase activity"/>
    <property type="evidence" value="ECO:0007669"/>
    <property type="project" value="InterPro"/>
</dbReference>
<dbReference type="InterPro" id="IPR050543">
    <property type="entry name" value="eIF2G"/>
</dbReference>
<accession>C6Q1X2</accession>
<dbReference type="GO" id="GO:0000049">
    <property type="term" value="F:tRNA binding"/>
    <property type="evidence" value="ECO:0007669"/>
    <property type="project" value="TreeGrafter"/>
</dbReference>
<dbReference type="PANTHER" id="PTHR42854:SF3">
    <property type="entry name" value="EUKARYOTIC TRANSLATION INITIATION FACTOR 2 SUBUNIT 3-RELATED"/>
    <property type="match status" value="1"/>
</dbReference>
<keyword evidence="5" id="KW-0251">Elongation factor</keyword>
<evidence type="ECO:0000256" key="2">
    <source>
        <dbReference type="ARBA" id="ARBA00022917"/>
    </source>
</evidence>
<dbReference type="PANTHER" id="PTHR42854">
    <property type="entry name" value="EUKARYOTIC TRANSLATION INITIATION FACTOR 2 SUBUNIT 3 FAMILY MEMBER"/>
    <property type="match status" value="1"/>
</dbReference>
<dbReference type="Proteomes" id="UP000004198">
    <property type="component" value="Unassembled WGS sequence"/>
</dbReference>
<comment type="caution">
    <text evidence="5">The sequence shown here is derived from an EMBL/GenBank/DDBJ whole genome shotgun (WGS) entry which is preliminary data.</text>
</comment>
<dbReference type="InterPro" id="IPR031157">
    <property type="entry name" value="G_TR_CS"/>
</dbReference>
<dbReference type="Pfam" id="PF00009">
    <property type="entry name" value="GTP_EFTU"/>
    <property type="match status" value="1"/>
</dbReference>
<proteinExistence type="predicted"/>
<evidence type="ECO:0000256" key="3">
    <source>
        <dbReference type="ARBA" id="ARBA00023134"/>
    </source>
</evidence>
<keyword evidence="6" id="KW-1185">Reference proteome</keyword>
<dbReference type="GO" id="GO:0001514">
    <property type="term" value="P:selenocysteine incorporation"/>
    <property type="evidence" value="ECO:0007669"/>
    <property type="project" value="TreeGrafter"/>
</dbReference>
<dbReference type="InterPro" id="IPR027417">
    <property type="entry name" value="P-loop_NTPase"/>
</dbReference>
<organism evidence="5 6">
    <name type="scientific">Clostridium carboxidivorans P7</name>
    <dbReference type="NCBI Taxonomy" id="536227"/>
    <lineage>
        <taxon>Bacteria</taxon>
        <taxon>Bacillati</taxon>
        <taxon>Bacillota</taxon>
        <taxon>Clostridia</taxon>
        <taxon>Eubacteriales</taxon>
        <taxon>Clostridiaceae</taxon>
        <taxon>Clostridium</taxon>
    </lineage>
</organism>
<evidence type="ECO:0000313" key="6">
    <source>
        <dbReference type="Proteomes" id="UP000004198"/>
    </source>
</evidence>
<keyword evidence="1" id="KW-0547">Nucleotide-binding</keyword>
<dbReference type="PROSITE" id="PS00301">
    <property type="entry name" value="G_TR_1"/>
    <property type="match status" value="1"/>
</dbReference>
<evidence type="ECO:0000259" key="4">
    <source>
        <dbReference type="Pfam" id="PF00009"/>
    </source>
</evidence>
<evidence type="ECO:0000256" key="1">
    <source>
        <dbReference type="ARBA" id="ARBA00022741"/>
    </source>
</evidence>
<dbReference type="GO" id="GO:0035368">
    <property type="term" value="F:selenocysteine insertion sequence binding"/>
    <property type="evidence" value="ECO:0007669"/>
    <property type="project" value="TreeGrafter"/>
</dbReference>
<evidence type="ECO:0000313" key="5">
    <source>
        <dbReference type="EMBL" id="EET84510.1"/>
    </source>
</evidence>
<reference evidence="5 6" key="1">
    <citation type="submission" date="2009-06" db="EMBL/GenBank/DDBJ databases">
        <title>The draft genome of Clostridium carboxidivorans P7.</title>
        <authorList>
            <consortium name="US DOE Joint Genome Institute (JGI-PGF)"/>
            <person name="Lucas S."/>
            <person name="Copeland A."/>
            <person name="Lapidus A."/>
            <person name="Glavina del Rio T."/>
            <person name="Tice H."/>
            <person name="Bruce D."/>
            <person name="Goodwin L."/>
            <person name="Pitluck S."/>
            <person name="Larimer F."/>
            <person name="Land M.L."/>
            <person name="Hauser L."/>
            <person name="Hemme C.L."/>
        </authorList>
    </citation>
    <scope>NUCLEOTIDE SEQUENCE [LARGE SCALE GENOMIC DNA]</scope>
    <source>
        <strain evidence="5 6">P7</strain>
    </source>
</reference>
<dbReference type="AlphaFoldDB" id="C6Q1X2"/>
<dbReference type="SUPFAM" id="SSF52540">
    <property type="entry name" value="P-loop containing nucleoside triphosphate hydrolases"/>
    <property type="match status" value="1"/>
</dbReference>
<dbReference type="GO" id="GO:0016259">
    <property type="term" value="P:selenocysteine metabolic process"/>
    <property type="evidence" value="ECO:0007669"/>
    <property type="project" value="TreeGrafter"/>
</dbReference>
<feature type="domain" description="Tr-type G" evidence="4">
    <location>
        <begin position="2"/>
        <end position="49"/>
    </location>
</feature>
<keyword evidence="3" id="KW-0342">GTP-binding</keyword>